<dbReference type="PROSITE" id="PS50195">
    <property type="entry name" value="PX"/>
    <property type="match status" value="1"/>
</dbReference>
<evidence type="ECO:0000256" key="5">
    <source>
        <dbReference type="ARBA" id="ARBA00014268"/>
    </source>
</evidence>
<dbReference type="AlphaFoldDB" id="A0A0C3LTD4"/>
<keyword evidence="8" id="KW-0653">Protein transport</keyword>
<dbReference type="InterPro" id="IPR028662">
    <property type="entry name" value="SNX8/Mvp1"/>
</dbReference>
<dbReference type="SUPFAM" id="SSF64268">
    <property type="entry name" value="PX domain"/>
    <property type="match status" value="1"/>
</dbReference>
<feature type="chain" id="PRO_5002175812" description="Sorting nexin MVP1" evidence="10">
    <location>
        <begin position="21"/>
        <end position="508"/>
    </location>
</feature>
<keyword evidence="6" id="KW-0813">Transport</keyword>
<comment type="similarity">
    <text evidence="4">Belongs to the sorting nexin family.</text>
</comment>
<proteinExistence type="inferred from homology"/>
<evidence type="ECO:0000256" key="1">
    <source>
        <dbReference type="ARBA" id="ARBA00002474"/>
    </source>
</evidence>
<dbReference type="Pfam" id="PF00787">
    <property type="entry name" value="PX"/>
    <property type="match status" value="1"/>
</dbReference>
<keyword evidence="10" id="KW-0732">Signal</keyword>
<dbReference type="PANTHER" id="PTHR47554:SF1">
    <property type="entry name" value="SORTING NEXIN MVP1"/>
    <property type="match status" value="1"/>
</dbReference>
<dbReference type="PANTHER" id="PTHR47554">
    <property type="entry name" value="SORTING NEXIN MVP1"/>
    <property type="match status" value="1"/>
</dbReference>
<dbReference type="GO" id="GO:0042147">
    <property type="term" value="P:retrograde transport, endosome to Golgi"/>
    <property type="evidence" value="ECO:0007669"/>
    <property type="project" value="InterPro"/>
</dbReference>
<dbReference type="GO" id="GO:0016020">
    <property type="term" value="C:membrane"/>
    <property type="evidence" value="ECO:0007669"/>
    <property type="project" value="UniProtKB-SubCell"/>
</dbReference>
<dbReference type="Gene3D" id="1.20.1270.60">
    <property type="entry name" value="Arfaptin homology (AH) domain/BAR domain"/>
    <property type="match status" value="1"/>
</dbReference>
<gene>
    <name evidence="12" type="ORF">M407DRAFT_99222</name>
</gene>
<dbReference type="Proteomes" id="UP000054248">
    <property type="component" value="Unassembled WGS sequence"/>
</dbReference>
<evidence type="ECO:0000259" key="11">
    <source>
        <dbReference type="PROSITE" id="PS50195"/>
    </source>
</evidence>
<keyword evidence="13" id="KW-1185">Reference proteome</keyword>
<dbReference type="InterPro" id="IPR036871">
    <property type="entry name" value="PX_dom_sf"/>
</dbReference>
<evidence type="ECO:0000256" key="9">
    <source>
        <dbReference type="ARBA" id="ARBA00023136"/>
    </source>
</evidence>
<evidence type="ECO:0000313" key="13">
    <source>
        <dbReference type="Proteomes" id="UP000054248"/>
    </source>
</evidence>
<keyword evidence="9" id="KW-0472">Membrane</keyword>
<feature type="domain" description="PX" evidence="11">
    <location>
        <begin position="131"/>
        <end position="238"/>
    </location>
</feature>
<dbReference type="HOGENOM" id="CLU_009058_1_1_1"/>
<comment type="function">
    <text evidence="1">Required for vacuolar protein sorting.</text>
</comment>
<evidence type="ECO:0000313" key="12">
    <source>
        <dbReference type="EMBL" id="KIO24647.1"/>
    </source>
</evidence>
<dbReference type="Gene3D" id="3.30.1520.10">
    <property type="entry name" value="Phox-like domain"/>
    <property type="match status" value="1"/>
</dbReference>
<feature type="signal peptide" evidence="10">
    <location>
        <begin position="1"/>
        <end position="20"/>
    </location>
</feature>
<name>A0A0C3LTD4_9AGAM</name>
<organism evidence="12 13">
    <name type="scientific">Tulasnella calospora MUT 4182</name>
    <dbReference type="NCBI Taxonomy" id="1051891"/>
    <lineage>
        <taxon>Eukaryota</taxon>
        <taxon>Fungi</taxon>
        <taxon>Dikarya</taxon>
        <taxon>Basidiomycota</taxon>
        <taxon>Agaricomycotina</taxon>
        <taxon>Agaricomycetes</taxon>
        <taxon>Cantharellales</taxon>
        <taxon>Tulasnellaceae</taxon>
        <taxon>Tulasnella</taxon>
    </lineage>
</organism>
<evidence type="ECO:0000256" key="7">
    <source>
        <dbReference type="ARBA" id="ARBA00022490"/>
    </source>
</evidence>
<evidence type="ECO:0000256" key="10">
    <source>
        <dbReference type="SAM" id="SignalP"/>
    </source>
</evidence>
<dbReference type="EMBL" id="KN823057">
    <property type="protein sequence ID" value="KIO24647.1"/>
    <property type="molecule type" value="Genomic_DNA"/>
</dbReference>
<dbReference type="GO" id="GO:0032266">
    <property type="term" value="F:phosphatidylinositol-3-phosphate binding"/>
    <property type="evidence" value="ECO:0007669"/>
    <property type="project" value="TreeGrafter"/>
</dbReference>
<evidence type="ECO:0000256" key="6">
    <source>
        <dbReference type="ARBA" id="ARBA00022448"/>
    </source>
</evidence>
<keyword evidence="7" id="KW-0963">Cytoplasm</keyword>
<accession>A0A0C3LTD4</accession>
<evidence type="ECO:0000256" key="2">
    <source>
        <dbReference type="ARBA" id="ARBA00004287"/>
    </source>
</evidence>
<dbReference type="InterPro" id="IPR027267">
    <property type="entry name" value="AH/BAR_dom_sf"/>
</dbReference>
<dbReference type="CDD" id="cd07597">
    <property type="entry name" value="BAR_SNX8"/>
    <property type="match status" value="1"/>
</dbReference>
<dbReference type="STRING" id="1051891.A0A0C3LTD4"/>
<evidence type="ECO:0000256" key="8">
    <source>
        <dbReference type="ARBA" id="ARBA00022927"/>
    </source>
</evidence>
<comment type="subcellular location">
    <subcellularLocation>
        <location evidence="3">Cytoplasm</location>
    </subcellularLocation>
    <subcellularLocation>
        <location evidence="2">Membrane</location>
        <topology evidence="2">Peripheral membrane protein</topology>
        <orientation evidence="2">Cytoplasmic side</orientation>
    </subcellularLocation>
</comment>
<feature type="non-terminal residue" evidence="12">
    <location>
        <position position="1"/>
    </location>
</feature>
<protein>
    <recommendedName>
        <fullName evidence="5">Sorting nexin MVP1</fullName>
    </recommendedName>
</protein>
<dbReference type="OrthoDB" id="10064318at2759"/>
<dbReference type="Pfam" id="PF19566">
    <property type="entry name" value="Snx8_BAR_dom"/>
    <property type="match status" value="1"/>
</dbReference>
<dbReference type="InterPro" id="IPR045734">
    <property type="entry name" value="Snx8_BAR_dom"/>
</dbReference>
<sequence>SKSRVSKLEFFVALALVALAQQGKDPSIEQVVSVAQQSQTLPSPTLDLQRLLTAAPTNGHQSRLNGYSTTTNGHSAVPTSPAPAYVENDPWSTNYRPSFGPGSTAAAGLTAAGEGGHTIMGGLPSNWWNKQEKVTITIFPEKLGFILNRYTVYVVQPERGPAVQRRYSEFVFLWDCLVKRYPFRIMPALPPKRIGGDAGFLEQRRRGLARWITFVVNHPILAADGVLMAFLTEPSFEAWKKHSSAISYDEESVSKRIDRVEEMSIPADLEEKMNVLRSKLPDLIEQWTRICAIAERIWRRREAVAADMSRLNLALSTLTEQNHACWHQPDAQEGSCDLFDGVRLGMIKFSSRLRNQSDIIDQRAQAVLSTSLEQLKAQRDLYIATRDLFARHVRLSPDRADMLRKRVEQNGRRLEQVKATQKEGWQAEAEKITNSIERDQVDIQTCMARRVFIRHSMWHELRVVLHNRENALVTQAIQTFVTQERDFERTVISNWEATALDVENMPYE</sequence>
<dbReference type="GO" id="GO:0005768">
    <property type="term" value="C:endosome"/>
    <property type="evidence" value="ECO:0007669"/>
    <property type="project" value="TreeGrafter"/>
</dbReference>
<reference evidence="12 13" key="1">
    <citation type="submission" date="2014-04" db="EMBL/GenBank/DDBJ databases">
        <authorList>
            <consortium name="DOE Joint Genome Institute"/>
            <person name="Kuo A."/>
            <person name="Girlanda M."/>
            <person name="Perotto S."/>
            <person name="Kohler A."/>
            <person name="Nagy L.G."/>
            <person name="Floudas D."/>
            <person name="Copeland A."/>
            <person name="Barry K.W."/>
            <person name="Cichocki N."/>
            <person name="Veneault-Fourrey C."/>
            <person name="LaButti K."/>
            <person name="Lindquist E.A."/>
            <person name="Lipzen A."/>
            <person name="Lundell T."/>
            <person name="Morin E."/>
            <person name="Murat C."/>
            <person name="Sun H."/>
            <person name="Tunlid A."/>
            <person name="Henrissat B."/>
            <person name="Grigoriev I.V."/>
            <person name="Hibbett D.S."/>
            <person name="Martin F."/>
            <person name="Nordberg H.P."/>
            <person name="Cantor M.N."/>
            <person name="Hua S.X."/>
        </authorList>
    </citation>
    <scope>NUCLEOTIDE SEQUENCE [LARGE SCALE GENOMIC DNA]</scope>
    <source>
        <strain evidence="12 13">MUT 4182</strain>
    </source>
</reference>
<dbReference type="GO" id="GO:0006623">
    <property type="term" value="P:protein targeting to vacuole"/>
    <property type="evidence" value="ECO:0007669"/>
    <property type="project" value="TreeGrafter"/>
</dbReference>
<reference evidence="13" key="2">
    <citation type="submission" date="2015-01" db="EMBL/GenBank/DDBJ databases">
        <title>Evolutionary Origins and Diversification of the Mycorrhizal Mutualists.</title>
        <authorList>
            <consortium name="DOE Joint Genome Institute"/>
            <consortium name="Mycorrhizal Genomics Consortium"/>
            <person name="Kohler A."/>
            <person name="Kuo A."/>
            <person name="Nagy L.G."/>
            <person name="Floudas D."/>
            <person name="Copeland A."/>
            <person name="Barry K.W."/>
            <person name="Cichocki N."/>
            <person name="Veneault-Fourrey C."/>
            <person name="LaButti K."/>
            <person name="Lindquist E.A."/>
            <person name="Lipzen A."/>
            <person name="Lundell T."/>
            <person name="Morin E."/>
            <person name="Murat C."/>
            <person name="Riley R."/>
            <person name="Ohm R."/>
            <person name="Sun H."/>
            <person name="Tunlid A."/>
            <person name="Henrissat B."/>
            <person name="Grigoriev I.V."/>
            <person name="Hibbett D.S."/>
            <person name="Martin F."/>
        </authorList>
    </citation>
    <scope>NUCLEOTIDE SEQUENCE [LARGE SCALE GENOMIC DNA]</scope>
    <source>
        <strain evidence="13">MUT 4182</strain>
    </source>
</reference>
<evidence type="ECO:0000256" key="3">
    <source>
        <dbReference type="ARBA" id="ARBA00004496"/>
    </source>
</evidence>
<dbReference type="GO" id="GO:0005829">
    <property type="term" value="C:cytosol"/>
    <property type="evidence" value="ECO:0007669"/>
    <property type="project" value="GOC"/>
</dbReference>
<evidence type="ECO:0000256" key="4">
    <source>
        <dbReference type="ARBA" id="ARBA00010883"/>
    </source>
</evidence>
<dbReference type="SMART" id="SM00312">
    <property type="entry name" value="PX"/>
    <property type="match status" value="1"/>
</dbReference>
<dbReference type="InterPro" id="IPR001683">
    <property type="entry name" value="PX_dom"/>
</dbReference>